<proteinExistence type="predicted"/>
<dbReference type="InterPro" id="IPR036249">
    <property type="entry name" value="Thioredoxin-like_sf"/>
</dbReference>
<dbReference type="EMBL" id="FNNJ01000001">
    <property type="protein sequence ID" value="SDW36330.1"/>
    <property type="molecule type" value="Genomic_DNA"/>
</dbReference>
<accession>A0A1H2SXM3</accession>
<keyword evidence="1" id="KW-0732">Signal</keyword>
<dbReference type="Pfam" id="PF11551">
    <property type="entry name" value="Omp28"/>
    <property type="match status" value="1"/>
</dbReference>
<feature type="chain" id="PRO_5011569835" evidence="1">
    <location>
        <begin position="28"/>
        <end position="438"/>
    </location>
</feature>
<dbReference type="Proteomes" id="UP000199595">
    <property type="component" value="Unassembled WGS sequence"/>
</dbReference>
<feature type="signal peptide" evidence="1">
    <location>
        <begin position="1"/>
        <end position="27"/>
    </location>
</feature>
<gene>
    <name evidence="2" type="ORF">SAMN05444411_101575</name>
</gene>
<dbReference type="STRING" id="762486.SAMN05444411_101575"/>
<protein>
    <submittedName>
        <fullName evidence="2">Outer membrane protein Omp28</fullName>
    </submittedName>
</protein>
<evidence type="ECO:0000313" key="2">
    <source>
        <dbReference type="EMBL" id="SDW36330.1"/>
    </source>
</evidence>
<dbReference type="InterPro" id="IPR021615">
    <property type="entry name" value="Omp28"/>
</dbReference>
<evidence type="ECO:0000256" key="1">
    <source>
        <dbReference type="SAM" id="SignalP"/>
    </source>
</evidence>
<reference evidence="2 3" key="1">
    <citation type="submission" date="2016-10" db="EMBL/GenBank/DDBJ databases">
        <authorList>
            <person name="de Groot N.N."/>
        </authorList>
    </citation>
    <scope>NUCLEOTIDE SEQUENCE [LARGE SCALE GENOMIC DNA]</scope>
    <source>
        <strain evidence="2 3">DSM 24956</strain>
    </source>
</reference>
<dbReference type="PROSITE" id="PS51257">
    <property type="entry name" value="PROKAR_LIPOPROTEIN"/>
    <property type="match status" value="1"/>
</dbReference>
<dbReference type="RefSeq" id="WP_090119491.1">
    <property type="nucleotide sequence ID" value="NZ_FNNJ01000001.1"/>
</dbReference>
<dbReference type="OrthoDB" id="1081990at2"/>
<dbReference type="AlphaFoldDB" id="A0A1H2SXM3"/>
<sequence length="438" mass="47668">MKFNSFTKYMLVILPFFMLSCSSSSSSGDDVVEDKATSISIAVDKTVADIGETFTFSVKDNLGNVVTAQSSIYFNDVSISGNTYTASEDGTFKAYATYNGLTSSKLNVKVNEAAAVLTSLILKVDNDEILLGDTVTFTVKGNDGSTLTDEATYYVNGTEITGNSYVSTSRGIEKYTAKYNDITSNELSVLVGHKQKVLIEDYTGAWCGYCPRVAWGIELVLDETSDAIPVAIHRGNTDPTAGSHDPYNYPASDLEDYIGLSGYPTAMLNRKTSWTYPEPSNVSQITNMLATFNKPKVTNIGLSVATVLSGDKLDITIGSSVLNENQTLDGEKLVVYILENGLVYDQQNYTEYYGGVAVIKDFVHDNVLRQVPTDIFGDAIEASQFDSDKNSYQKTFSVDLTSNIEDKTKLSVVAFIVDSNGNTKNVQHATVGIDKDFD</sequence>
<name>A0A1H2SXM3_9FLAO</name>
<keyword evidence="3" id="KW-1185">Reference proteome</keyword>
<dbReference type="InterPro" id="IPR013783">
    <property type="entry name" value="Ig-like_fold"/>
</dbReference>
<organism evidence="2 3">
    <name type="scientific">Lutibacter oricola</name>
    <dbReference type="NCBI Taxonomy" id="762486"/>
    <lineage>
        <taxon>Bacteria</taxon>
        <taxon>Pseudomonadati</taxon>
        <taxon>Bacteroidota</taxon>
        <taxon>Flavobacteriia</taxon>
        <taxon>Flavobacteriales</taxon>
        <taxon>Flavobacteriaceae</taxon>
        <taxon>Lutibacter</taxon>
    </lineage>
</organism>
<dbReference type="Gene3D" id="2.60.40.10">
    <property type="entry name" value="Immunoglobulins"/>
    <property type="match status" value="1"/>
</dbReference>
<dbReference type="SUPFAM" id="SSF52833">
    <property type="entry name" value="Thioredoxin-like"/>
    <property type="match status" value="1"/>
</dbReference>
<evidence type="ECO:0000313" key="3">
    <source>
        <dbReference type="Proteomes" id="UP000199595"/>
    </source>
</evidence>